<proteinExistence type="predicted"/>
<accession>A0ACB0IU74</accession>
<reference evidence="1" key="1">
    <citation type="submission" date="2023-10" db="EMBL/GenBank/DDBJ databases">
        <authorList>
            <person name="Rodriguez Cubillos JULIANA M."/>
            <person name="De Vega J."/>
        </authorList>
    </citation>
    <scope>NUCLEOTIDE SEQUENCE</scope>
</reference>
<evidence type="ECO:0000313" key="2">
    <source>
        <dbReference type="Proteomes" id="UP001177021"/>
    </source>
</evidence>
<keyword evidence="2" id="KW-1185">Reference proteome</keyword>
<evidence type="ECO:0000313" key="1">
    <source>
        <dbReference type="EMBL" id="CAJ2636138.1"/>
    </source>
</evidence>
<dbReference type="Proteomes" id="UP001177021">
    <property type="component" value="Unassembled WGS sequence"/>
</dbReference>
<dbReference type="EMBL" id="CASHSV030000002">
    <property type="protein sequence ID" value="CAJ2636138.1"/>
    <property type="molecule type" value="Genomic_DNA"/>
</dbReference>
<sequence length="606" mass="69207">MSNIDVDMDDESTHNEIVGANGDGSQPPIAAVGDGIQPSNATEDILAVDPSEHSNFCPKIAVTKFIILDKQPFKLAGGEGFKQLIRTLQPQYTIPSRHTMSRDCFKLYLEEKEKLMAEFRSNCSRVALTTDCWTSVQKLRYLVLTAHYIDNQWNYVKKNISFSVVPNHRGNTIGKQVEENLKKWELRNVSTITVDNASSNDVAVGFLKRRINMNELVLDGKYFHFRSISHILNLVVNDGLKTNQLAISKIRTAVRFVRSSSQRLVKFKECVGFAGITSNKILRLDVATRWNSTYLMLESAEPFQVAFDKLDFEDPSYLECFGPNSSPPNFEDWDKARAFMKFLKIFYDAIKFFSTSTHVTIHAAFHQLYKIHTELKLAIMDSDPVMSAMGKDMKLKYEKYWGNVVKMNDLIYFAVVLDPCYKMKFFEFILPQMYNSELENELLTKVKDNMLNMFNWYASAHDKKNELEKYLDEPNFDDDGNFDLLFWWKENSLKYPVLSKMARDVFATPVSTVTSESAFSTRGRILDSFSSCLNPKMAEALFCAQDWLRPSLNQLKDQIIQQDLEASEKIVRELCESIASTSFGAAPAFDPFAAGSSSQSRPFGRD</sequence>
<gene>
    <name evidence="1" type="ORF">MILVUS5_LOCUS6679</name>
</gene>
<comment type="caution">
    <text evidence="1">The sequence shown here is derived from an EMBL/GenBank/DDBJ whole genome shotgun (WGS) entry which is preliminary data.</text>
</comment>
<name>A0ACB0IU74_TRIPR</name>
<organism evidence="1 2">
    <name type="scientific">Trifolium pratense</name>
    <name type="common">Red clover</name>
    <dbReference type="NCBI Taxonomy" id="57577"/>
    <lineage>
        <taxon>Eukaryota</taxon>
        <taxon>Viridiplantae</taxon>
        <taxon>Streptophyta</taxon>
        <taxon>Embryophyta</taxon>
        <taxon>Tracheophyta</taxon>
        <taxon>Spermatophyta</taxon>
        <taxon>Magnoliopsida</taxon>
        <taxon>eudicotyledons</taxon>
        <taxon>Gunneridae</taxon>
        <taxon>Pentapetalae</taxon>
        <taxon>rosids</taxon>
        <taxon>fabids</taxon>
        <taxon>Fabales</taxon>
        <taxon>Fabaceae</taxon>
        <taxon>Papilionoideae</taxon>
        <taxon>50 kb inversion clade</taxon>
        <taxon>NPAAA clade</taxon>
        <taxon>Hologalegina</taxon>
        <taxon>IRL clade</taxon>
        <taxon>Trifolieae</taxon>
        <taxon>Trifolium</taxon>
    </lineage>
</organism>
<protein>
    <submittedName>
        <fullName evidence="1">Uncharacterized protein</fullName>
    </submittedName>
</protein>